<gene>
    <name evidence="2" type="ORF">GM921_09710</name>
</gene>
<sequence length="75" mass="8458">MGWFKRKSKEEAGDRSFDAVAERIAGWILKWQTSLSAKLNAKAKKYDSKTILLVMAGLGLLFGGYCLWLVSSLFR</sequence>
<accession>A0A923E1I3</accession>
<evidence type="ECO:0000313" key="2">
    <source>
        <dbReference type="EMBL" id="MBB2145762.1"/>
    </source>
</evidence>
<keyword evidence="1" id="KW-1133">Transmembrane helix</keyword>
<proteinExistence type="predicted"/>
<protein>
    <submittedName>
        <fullName evidence="2">Uncharacterized protein</fullName>
    </submittedName>
</protein>
<dbReference type="EMBL" id="WNXD01000002">
    <property type="protein sequence ID" value="MBB2145762.1"/>
    <property type="molecule type" value="Genomic_DNA"/>
</dbReference>
<dbReference type="AlphaFoldDB" id="A0A923E1I3"/>
<reference evidence="2" key="1">
    <citation type="submission" date="2019-11" db="EMBL/GenBank/DDBJ databases">
        <title>Description of Pedobacter sp. LMG 31464T.</title>
        <authorList>
            <person name="Carlier A."/>
            <person name="Qi S."/>
            <person name="Vandamme P."/>
        </authorList>
    </citation>
    <scope>NUCLEOTIDE SEQUENCE</scope>
    <source>
        <strain evidence="2">LMG 31464</strain>
    </source>
</reference>
<organism evidence="2 3">
    <name type="scientific">Pedobacter planticolens</name>
    <dbReference type="NCBI Taxonomy" id="2679964"/>
    <lineage>
        <taxon>Bacteria</taxon>
        <taxon>Pseudomonadati</taxon>
        <taxon>Bacteroidota</taxon>
        <taxon>Sphingobacteriia</taxon>
        <taxon>Sphingobacteriales</taxon>
        <taxon>Sphingobacteriaceae</taxon>
        <taxon>Pedobacter</taxon>
    </lineage>
</organism>
<dbReference type="RefSeq" id="WP_182922453.1">
    <property type="nucleotide sequence ID" value="NZ_WNXD01000002.1"/>
</dbReference>
<name>A0A923E1I3_9SPHI</name>
<evidence type="ECO:0000313" key="3">
    <source>
        <dbReference type="Proteomes" id="UP000601055"/>
    </source>
</evidence>
<keyword evidence="1" id="KW-0472">Membrane</keyword>
<evidence type="ECO:0000256" key="1">
    <source>
        <dbReference type="SAM" id="Phobius"/>
    </source>
</evidence>
<comment type="caution">
    <text evidence="2">The sequence shown here is derived from an EMBL/GenBank/DDBJ whole genome shotgun (WGS) entry which is preliminary data.</text>
</comment>
<dbReference type="Proteomes" id="UP000601055">
    <property type="component" value="Unassembled WGS sequence"/>
</dbReference>
<keyword evidence="3" id="KW-1185">Reference proteome</keyword>
<keyword evidence="1" id="KW-0812">Transmembrane</keyword>
<feature type="transmembrane region" description="Helical" evidence="1">
    <location>
        <begin position="51"/>
        <end position="70"/>
    </location>
</feature>